<evidence type="ECO:0000256" key="2">
    <source>
        <dbReference type="ARBA" id="ARBA00006325"/>
    </source>
</evidence>
<keyword evidence="4 6" id="KW-1133">Transmembrane helix</keyword>
<dbReference type="InterPro" id="IPR019334">
    <property type="entry name" value="TMEM170A/B/YPR153W-like"/>
</dbReference>
<evidence type="ECO:0000256" key="1">
    <source>
        <dbReference type="ARBA" id="ARBA00004141"/>
    </source>
</evidence>
<organism evidence="7 8">
    <name type="scientific">Wickerhamomyces pijperi</name>
    <name type="common">Yeast</name>
    <name type="synonym">Pichia pijperi</name>
    <dbReference type="NCBI Taxonomy" id="599730"/>
    <lineage>
        <taxon>Eukaryota</taxon>
        <taxon>Fungi</taxon>
        <taxon>Dikarya</taxon>
        <taxon>Ascomycota</taxon>
        <taxon>Saccharomycotina</taxon>
        <taxon>Saccharomycetes</taxon>
        <taxon>Phaffomycetales</taxon>
        <taxon>Wickerhamomycetaceae</taxon>
        <taxon>Wickerhamomyces</taxon>
    </lineage>
</organism>
<evidence type="ECO:0000313" key="7">
    <source>
        <dbReference type="EMBL" id="KAH3672968.1"/>
    </source>
</evidence>
<sequence>MKPFVTIADVPVGYTTPPFPSLYWPLGQEKYTISYLYYSFDIWKFTVFWTLIVFAAFYGSVGIWAGLLTRRIFLGITVLTSYLIIGSIQAFISASIFSVVLAATYRAGLFAMTTWIPFSCAVIQMLFNVLMSYTFMSVVV</sequence>
<dbReference type="PANTHER" id="PTHR22779:SF6">
    <property type="entry name" value="SD17342P"/>
    <property type="match status" value="1"/>
</dbReference>
<reference evidence="7" key="1">
    <citation type="journal article" date="2021" name="Open Biol.">
        <title>Shared evolutionary footprints suggest mitochondrial oxidative damage underlies multiple complex I losses in fungi.</title>
        <authorList>
            <person name="Schikora-Tamarit M.A."/>
            <person name="Marcet-Houben M."/>
            <person name="Nosek J."/>
            <person name="Gabaldon T."/>
        </authorList>
    </citation>
    <scope>NUCLEOTIDE SEQUENCE</scope>
    <source>
        <strain evidence="7">CBS2887</strain>
    </source>
</reference>
<evidence type="ECO:0008006" key="9">
    <source>
        <dbReference type="Google" id="ProtNLM"/>
    </source>
</evidence>
<evidence type="ECO:0000256" key="3">
    <source>
        <dbReference type="ARBA" id="ARBA00022692"/>
    </source>
</evidence>
<dbReference type="Proteomes" id="UP000774326">
    <property type="component" value="Unassembled WGS sequence"/>
</dbReference>
<comment type="similarity">
    <text evidence="2">Belongs to the TMEM170 family.</text>
</comment>
<feature type="transmembrane region" description="Helical" evidence="6">
    <location>
        <begin position="79"/>
        <end position="103"/>
    </location>
</feature>
<feature type="transmembrane region" description="Helical" evidence="6">
    <location>
        <begin position="115"/>
        <end position="136"/>
    </location>
</feature>
<gene>
    <name evidence="7" type="ORF">WICPIJ_009977</name>
</gene>
<name>A0A9P8PIQ5_WICPI</name>
<dbReference type="PANTHER" id="PTHR22779">
    <property type="entry name" value="SD17342P"/>
    <property type="match status" value="1"/>
</dbReference>
<dbReference type="GO" id="GO:0016020">
    <property type="term" value="C:membrane"/>
    <property type="evidence" value="ECO:0007669"/>
    <property type="project" value="UniProtKB-SubCell"/>
</dbReference>
<dbReference type="AlphaFoldDB" id="A0A9P8PIQ5"/>
<proteinExistence type="inferred from homology"/>
<dbReference type="OrthoDB" id="2131401at2759"/>
<protein>
    <recommendedName>
        <fullName evidence="9">Integral membrane protein</fullName>
    </recommendedName>
</protein>
<reference evidence="7" key="2">
    <citation type="submission" date="2021-01" db="EMBL/GenBank/DDBJ databases">
        <authorList>
            <person name="Schikora-Tamarit M.A."/>
        </authorList>
    </citation>
    <scope>NUCLEOTIDE SEQUENCE</scope>
    <source>
        <strain evidence="7">CBS2887</strain>
    </source>
</reference>
<keyword evidence="3 6" id="KW-0812">Transmembrane</keyword>
<evidence type="ECO:0000256" key="4">
    <source>
        <dbReference type="ARBA" id="ARBA00022989"/>
    </source>
</evidence>
<accession>A0A9P8PIQ5</accession>
<evidence type="ECO:0000313" key="8">
    <source>
        <dbReference type="Proteomes" id="UP000774326"/>
    </source>
</evidence>
<evidence type="ECO:0000256" key="6">
    <source>
        <dbReference type="SAM" id="Phobius"/>
    </source>
</evidence>
<keyword evidence="8" id="KW-1185">Reference proteome</keyword>
<comment type="subcellular location">
    <subcellularLocation>
        <location evidence="1">Membrane</location>
        <topology evidence="1">Multi-pass membrane protein</topology>
    </subcellularLocation>
</comment>
<evidence type="ECO:0000256" key="5">
    <source>
        <dbReference type="ARBA" id="ARBA00023136"/>
    </source>
</evidence>
<keyword evidence="5 6" id="KW-0472">Membrane</keyword>
<feature type="transmembrane region" description="Helical" evidence="6">
    <location>
        <begin position="47"/>
        <end position="67"/>
    </location>
</feature>
<dbReference type="EMBL" id="JAEUBG010005727">
    <property type="protein sequence ID" value="KAH3672968.1"/>
    <property type="molecule type" value="Genomic_DNA"/>
</dbReference>
<comment type="caution">
    <text evidence="7">The sequence shown here is derived from an EMBL/GenBank/DDBJ whole genome shotgun (WGS) entry which is preliminary data.</text>
</comment>
<dbReference type="Pfam" id="PF10190">
    <property type="entry name" value="Tmemb_170"/>
    <property type="match status" value="1"/>
</dbReference>